<gene>
    <name evidence="1" type="ORF">ACCO45_005951</name>
</gene>
<sequence length="117" mass="13310">MHQQSLTRRLARAHESIAPRHATASGSVIGNHVDDVVVIRDRGGASLPLDPETPLRSSASRRRHSPWEDLDRARFWNPPHIPRVYRDDMRCPEMDPTPSALRSQADVSSRPWFLTRA</sequence>
<reference evidence="1" key="1">
    <citation type="submission" date="2024-12" db="EMBL/GenBank/DDBJ databases">
        <title>Comparative genomics and development of molecular markers within Purpureocillium lilacinum and among Purpureocillium species.</title>
        <authorList>
            <person name="Yeh Z.-Y."/>
            <person name="Ni N.-T."/>
            <person name="Lo P.-H."/>
            <person name="Mushyakhwo K."/>
            <person name="Lin C.-F."/>
            <person name="Nai Y.-S."/>
        </authorList>
    </citation>
    <scope>NUCLEOTIDE SEQUENCE</scope>
    <source>
        <strain evidence="1">NCHU-NPUST-175</strain>
    </source>
</reference>
<accession>A0ACC4DY77</accession>
<keyword evidence="2" id="KW-1185">Reference proteome</keyword>
<evidence type="ECO:0000313" key="2">
    <source>
        <dbReference type="Proteomes" id="UP001638806"/>
    </source>
</evidence>
<protein>
    <submittedName>
        <fullName evidence="1">Uncharacterized protein</fullName>
    </submittedName>
</protein>
<proteinExistence type="predicted"/>
<organism evidence="1 2">
    <name type="scientific">Purpureocillium lilacinum</name>
    <name type="common">Paecilomyces lilacinus</name>
    <dbReference type="NCBI Taxonomy" id="33203"/>
    <lineage>
        <taxon>Eukaryota</taxon>
        <taxon>Fungi</taxon>
        <taxon>Dikarya</taxon>
        <taxon>Ascomycota</taxon>
        <taxon>Pezizomycotina</taxon>
        <taxon>Sordariomycetes</taxon>
        <taxon>Hypocreomycetidae</taxon>
        <taxon>Hypocreales</taxon>
        <taxon>Ophiocordycipitaceae</taxon>
        <taxon>Purpureocillium</taxon>
    </lineage>
</organism>
<name>A0ACC4DY77_PURLI</name>
<dbReference type="EMBL" id="JBGNUJ010000004">
    <property type="protein sequence ID" value="KAL3960834.1"/>
    <property type="molecule type" value="Genomic_DNA"/>
</dbReference>
<evidence type="ECO:0000313" key="1">
    <source>
        <dbReference type="EMBL" id="KAL3960834.1"/>
    </source>
</evidence>
<comment type="caution">
    <text evidence="1">The sequence shown here is derived from an EMBL/GenBank/DDBJ whole genome shotgun (WGS) entry which is preliminary data.</text>
</comment>
<dbReference type="Proteomes" id="UP001638806">
    <property type="component" value="Unassembled WGS sequence"/>
</dbReference>